<dbReference type="FunFam" id="3.30.70.330:FF:000495">
    <property type="entry name" value="Putative G-patch DNA repair protein (Drt111)"/>
    <property type="match status" value="1"/>
</dbReference>
<feature type="domain" description="G-patch" evidence="4">
    <location>
        <begin position="427"/>
        <end position="478"/>
    </location>
</feature>
<feature type="compositionally biased region" description="Low complexity" evidence="2">
    <location>
        <begin position="314"/>
        <end position="323"/>
    </location>
</feature>
<keyword evidence="1" id="KW-0694">RNA-binding</keyword>
<dbReference type="GO" id="GO:0003723">
    <property type="term" value="F:RNA binding"/>
    <property type="evidence" value="ECO:0007669"/>
    <property type="project" value="UniProtKB-UniRule"/>
</dbReference>
<dbReference type="InterPro" id="IPR040052">
    <property type="entry name" value="RBM17"/>
</dbReference>
<dbReference type="PROSITE" id="PS50174">
    <property type="entry name" value="G_PATCH"/>
    <property type="match status" value="1"/>
</dbReference>
<dbReference type="GO" id="GO:0045292">
    <property type="term" value="P:mRNA cis splicing, via spliceosome"/>
    <property type="evidence" value="ECO:0007669"/>
    <property type="project" value="InterPro"/>
</dbReference>
<feature type="compositionally biased region" description="Low complexity" evidence="2">
    <location>
        <begin position="120"/>
        <end position="135"/>
    </location>
</feature>
<dbReference type="InterPro" id="IPR035979">
    <property type="entry name" value="RBD_domain_sf"/>
</dbReference>
<dbReference type="Proteomes" id="UP000324767">
    <property type="component" value="Unassembled WGS sequence"/>
</dbReference>
<feature type="region of interest" description="Disordered" evidence="2">
    <location>
        <begin position="66"/>
        <end position="229"/>
    </location>
</feature>
<dbReference type="Gene3D" id="3.30.70.330">
    <property type="match status" value="1"/>
</dbReference>
<dbReference type="EMBL" id="VXIT01000009">
    <property type="protein sequence ID" value="KAA6410144.1"/>
    <property type="molecule type" value="Genomic_DNA"/>
</dbReference>
<dbReference type="Pfam" id="PF01585">
    <property type="entry name" value="G-patch"/>
    <property type="match status" value="1"/>
</dbReference>
<evidence type="ECO:0000259" key="4">
    <source>
        <dbReference type="PROSITE" id="PS50174"/>
    </source>
</evidence>
<accession>A0A5M8PN63</accession>
<reference evidence="5 6" key="1">
    <citation type="submission" date="2019-09" db="EMBL/GenBank/DDBJ databases">
        <title>The hologenome of the rock-dwelling lichen Lasallia pustulata.</title>
        <authorList>
            <person name="Greshake Tzovaras B."/>
            <person name="Segers F."/>
            <person name="Bicker A."/>
            <person name="Dal Grande F."/>
            <person name="Otte J."/>
            <person name="Hankeln T."/>
            <person name="Schmitt I."/>
            <person name="Ebersberger I."/>
        </authorList>
    </citation>
    <scope>NUCLEOTIDE SEQUENCE [LARGE SCALE GENOMIC DNA]</scope>
    <source>
        <strain evidence="5">A1-1</strain>
    </source>
</reference>
<gene>
    <name evidence="5" type="ORF">FRX48_05565</name>
</gene>
<dbReference type="PANTHER" id="PTHR13288">
    <property type="entry name" value="SPLICING FACTOR 45 SPF45"/>
    <property type="match status" value="1"/>
</dbReference>
<comment type="caution">
    <text evidence="5">The sequence shown here is derived from an EMBL/GenBank/DDBJ whole genome shotgun (WGS) entry which is preliminary data.</text>
</comment>
<evidence type="ECO:0000259" key="3">
    <source>
        <dbReference type="PROSITE" id="PS50102"/>
    </source>
</evidence>
<dbReference type="PANTHER" id="PTHR13288:SF8">
    <property type="entry name" value="SPLICING FACTOR 45"/>
    <property type="match status" value="1"/>
</dbReference>
<evidence type="ECO:0000256" key="2">
    <source>
        <dbReference type="SAM" id="MobiDB-lite"/>
    </source>
</evidence>
<dbReference type="InterPro" id="IPR000467">
    <property type="entry name" value="G_patch_dom"/>
</dbReference>
<evidence type="ECO:0000256" key="1">
    <source>
        <dbReference type="PROSITE-ProRule" id="PRU00176"/>
    </source>
</evidence>
<sequence>MYSLYDEEHCNCDKQRINKKKQCVLQNRPSAGSDDAEWKSFDSFHLRPRQPPRAQVPAGLSLYANLLDPSTSSTSGASTISRAPVVFKQPPGTESRQEEAAAQKQQLSTASLRFQPTKRPQLSAQKPKPKPSSAKPGPPASNPSPQAAAQDPPSSAARPVLKNTLADWTATGDDEDVNGFYGAGEKRQRGGRKKRKKNKEESHMVQNWDDIYDPSRPNNYEEYQHSDEKLREVREWKDRLYAHRTVRRWSAGADSEGEDRSRPRLHNQFAPPPMSFAPPPTFDSVPPPPERLPTTSVPDDPTGEDAYARRMRLSQQQQQQQQQQPPPPPPQHQPHSQAVSEQLVALTPPHSRLSTLEPVEAGTQPTQISARPPAPTISRAPVRYNFPPAPAELPNSEAELEIALQQEDREEDEPRSDDVPRSLRPGQLGFAERLMSKYGWAKGSGLGASGSGIVNPLRVQLEKQKKKPDSEGGGFVGPGGRGKIIGGKKQGGPGEANGGKFGVMSEVIILEGMVDGMDLHAELEGTGDGGLMQEIGEECGEKYGRVERVFIDRSKPTNAPVFVKFTSQLSALRAVNALEGRIFNGNTIKARFYDGEKFEKGIYV</sequence>
<feature type="compositionally biased region" description="Low complexity" evidence="2">
    <location>
        <begin position="70"/>
        <end position="81"/>
    </location>
</feature>
<feature type="domain" description="RRM" evidence="3">
    <location>
        <begin position="506"/>
        <end position="595"/>
    </location>
</feature>
<proteinExistence type="predicted"/>
<evidence type="ECO:0000313" key="5">
    <source>
        <dbReference type="EMBL" id="KAA6410144.1"/>
    </source>
</evidence>
<dbReference type="AlphaFoldDB" id="A0A5M8PN63"/>
<dbReference type="GO" id="GO:0071011">
    <property type="term" value="C:precatalytic spliceosome"/>
    <property type="evidence" value="ECO:0007669"/>
    <property type="project" value="TreeGrafter"/>
</dbReference>
<dbReference type="PROSITE" id="PS50102">
    <property type="entry name" value="RRM"/>
    <property type="match status" value="1"/>
</dbReference>
<dbReference type="InterPro" id="IPR012677">
    <property type="entry name" value="Nucleotide-bd_a/b_plait_sf"/>
</dbReference>
<dbReference type="Pfam" id="PF00076">
    <property type="entry name" value="RRM_1"/>
    <property type="match status" value="1"/>
</dbReference>
<evidence type="ECO:0000313" key="6">
    <source>
        <dbReference type="Proteomes" id="UP000324767"/>
    </source>
</evidence>
<feature type="region of interest" description="Disordered" evidence="2">
    <location>
        <begin position="241"/>
        <end position="427"/>
    </location>
</feature>
<protein>
    <submittedName>
        <fullName evidence="5">G-patch DNA repair</fullName>
    </submittedName>
</protein>
<feature type="compositionally biased region" description="Gly residues" evidence="2">
    <location>
        <begin position="471"/>
        <end position="497"/>
    </location>
</feature>
<feature type="region of interest" description="Disordered" evidence="2">
    <location>
        <begin position="462"/>
        <end position="497"/>
    </location>
</feature>
<dbReference type="SMART" id="SM00443">
    <property type="entry name" value="G_patch"/>
    <property type="match status" value="1"/>
</dbReference>
<dbReference type="SUPFAM" id="SSF54928">
    <property type="entry name" value="RNA-binding domain, RBD"/>
    <property type="match status" value="1"/>
</dbReference>
<name>A0A5M8PN63_9LECA</name>
<dbReference type="InterPro" id="IPR000504">
    <property type="entry name" value="RRM_dom"/>
</dbReference>
<dbReference type="OrthoDB" id="5411533at2759"/>
<feature type="compositionally biased region" description="Low complexity" evidence="2">
    <location>
        <begin position="143"/>
        <end position="159"/>
    </location>
</feature>
<feature type="compositionally biased region" description="Pro residues" evidence="2">
    <location>
        <begin position="270"/>
        <end position="291"/>
    </location>
</feature>
<feature type="compositionally biased region" description="Polar residues" evidence="2">
    <location>
        <begin position="103"/>
        <end position="114"/>
    </location>
</feature>
<organism evidence="5 6">
    <name type="scientific">Lasallia pustulata</name>
    <dbReference type="NCBI Taxonomy" id="136370"/>
    <lineage>
        <taxon>Eukaryota</taxon>
        <taxon>Fungi</taxon>
        <taxon>Dikarya</taxon>
        <taxon>Ascomycota</taxon>
        <taxon>Pezizomycotina</taxon>
        <taxon>Lecanoromycetes</taxon>
        <taxon>OSLEUM clade</taxon>
        <taxon>Umbilicariomycetidae</taxon>
        <taxon>Umbilicariales</taxon>
        <taxon>Umbilicariaceae</taxon>
        <taxon>Lasallia</taxon>
    </lineage>
</organism>